<organism evidence="1 2">
    <name type="scientific">Pyropia yezoensis</name>
    <name type="common">Susabi-nori</name>
    <name type="synonym">Porphyra yezoensis</name>
    <dbReference type="NCBI Taxonomy" id="2788"/>
    <lineage>
        <taxon>Eukaryota</taxon>
        <taxon>Rhodophyta</taxon>
        <taxon>Bangiophyceae</taxon>
        <taxon>Bangiales</taxon>
        <taxon>Bangiaceae</taxon>
        <taxon>Pyropia</taxon>
    </lineage>
</organism>
<sequence length="146" mass="14313">MSRLLHRQQQGDVSARAGGPADVVMQAPSTGGAGGPGGVGGGGASVSGGLPVTFKELLRLCADLWDANLRARRLCNEPPLPEGTSAPGGANIDAAGSAPGGANTDADAEPAAPPVPPPADTPGEGNIDSDAEWVRRTDAGDSSSHG</sequence>
<proteinExistence type="predicted"/>
<reference evidence="1" key="1">
    <citation type="submission" date="2019-11" db="EMBL/GenBank/DDBJ databases">
        <title>Nori genome reveals adaptations in red seaweeds to the harsh intertidal environment.</title>
        <authorList>
            <person name="Wang D."/>
            <person name="Mao Y."/>
        </authorList>
    </citation>
    <scope>NUCLEOTIDE SEQUENCE</scope>
    <source>
        <tissue evidence="1">Gametophyte</tissue>
    </source>
</reference>
<protein>
    <submittedName>
        <fullName evidence="1">Uncharacterized protein</fullName>
    </submittedName>
</protein>
<dbReference type="Proteomes" id="UP000798662">
    <property type="component" value="Chromosome 2"/>
</dbReference>
<keyword evidence="2" id="KW-1185">Reference proteome</keyword>
<evidence type="ECO:0000313" key="2">
    <source>
        <dbReference type="Proteomes" id="UP000798662"/>
    </source>
</evidence>
<evidence type="ECO:0000313" key="1">
    <source>
        <dbReference type="EMBL" id="KAK1865041.1"/>
    </source>
</evidence>
<name>A0ACC3C5L9_PYRYE</name>
<comment type="caution">
    <text evidence="1">The sequence shown here is derived from an EMBL/GenBank/DDBJ whole genome shotgun (WGS) entry which is preliminary data.</text>
</comment>
<accession>A0ACC3C5L9</accession>
<dbReference type="EMBL" id="CM020619">
    <property type="protein sequence ID" value="KAK1865041.1"/>
    <property type="molecule type" value="Genomic_DNA"/>
</dbReference>
<gene>
    <name evidence="1" type="ORF">I4F81_007576</name>
</gene>